<protein>
    <submittedName>
        <fullName evidence="1">Uncharacterized protein</fullName>
    </submittedName>
</protein>
<dbReference type="RefSeq" id="WP_270718711.1">
    <property type="nucleotide sequence ID" value="NZ_JAQESB010000060.1"/>
</dbReference>
<sequence>MKRKQFLIACLDEEDKIHEMKEYLLLLVSFFFPRGNFKLDKEQSTISNGAMTFQFLTPNQMNYLGVYTRFNDVVGSNNFIEFASFDSKHAYKYFKTKVGKVGPDGLLKKLAKSRKQSGR</sequence>
<name>A0AAW8T0B7_9ENTE</name>
<dbReference type="Proteomes" id="UP001249240">
    <property type="component" value="Unassembled WGS sequence"/>
</dbReference>
<reference evidence="1" key="1">
    <citation type="submission" date="2023-03" db="EMBL/GenBank/DDBJ databases">
        <authorList>
            <person name="Shen W."/>
            <person name="Cai J."/>
        </authorList>
    </citation>
    <scope>NUCLEOTIDE SEQUENCE</scope>
    <source>
        <strain evidence="1">B646-2</strain>
    </source>
</reference>
<evidence type="ECO:0000313" key="1">
    <source>
        <dbReference type="EMBL" id="MDT2538244.1"/>
    </source>
</evidence>
<comment type="caution">
    <text evidence="1">The sequence shown here is derived from an EMBL/GenBank/DDBJ whole genome shotgun (WGS) entry which is preliminary data.</text>
</comment>
<proteinExistence type="predicted"/>
<organism evidence="1 2">
    <name type="scientific">Enterococcus raffinosus</name>
    <dbReference type="NCBI Taxonomy" id="71452"/>
    <lineage>
        <taxon>Bacteria</taxon>
        <taxon>Bacillati</taxon>
        <taxon>Bacillota</taxon>
        <taxon>Bacilli</taxon>
        <taxon>Lactobacillales</taxon>
        <taxon>Enterococcaceae</taxon>
        <taxon>Enterococcus</taxon>
    </lineage>
</organism>
<dbReference type="AlphaFoldDB" id="A0AAW8T0B7"/>
<evidence type="ECO:0000313" key="2">
    <source>
        <dbReference type="Proteomes" id="UP001249240"/>
    </source>
</evidence>
<gene>
    <name evidence="1" type="ORF">P7D78_08915</name>
</gene>
<accession>A0AAW8T0B7</accession>
<dbReference type="EMBL" id="JARPXM010000007">
    <property type="protein sequence ID" value="MDT2538244.1"/>
    <property type="molecule type" value="Genomic_DNA"/>
</dbReference>